<reference evidence="2" key="1">
    <citation type="journal article" date="2019" name="Int. J. Syst. Evol. Microbiol.">
        <title>The Global Catalogue of Microorganisms (GCM) 10K type strain sequencing project: providing services to taxonomists for standard genome sequencing and annotation.</title>
        <authorList>
            <consortium name="The Broad Institute Genomics Platform"/>
            <consortium name="The Broad Institute Genome Sequencing Center for Infectious Disease"/>
            <person name="Wu L."/>
            <person name="Ma J."/>
        </authorList>
    </citation>
    <scope>NUCLEOTIDE SEQUENCE [LARGE SCALE GENOMIC DNA]</scope>
    <source>
        <strain evidence="2">JCM 16601</strain>
    </source>
</reference>
<protein>
    <submittedName>
        <fullName evidence="1">Uncharacterized protein</fullName>
    </submittedName>
</protein>
<gene>
    <name evidence="1" type="ORF">GCM10022210_25360</name>
</gene>
<dbReference type="Pfam" id="PF03683">
    <property type="entry name" value="UPF0175"/>
    <property type="match status" value="1"/>
</dbReference>
<name>A0ABP7PZK4_9SPHI</name>
<sequence length="78" mass="8539">MTTITLEVPDSLGEYQKDTIRFIAAKLYESGKLSLGQAAVMSGLTKRTFAELLNDYGVSYINYSVDDLKEELDGLAGV</sequence>
<accession>A0ABP7PZK4</accession>
<dbReference type="InterPro" id="IPR005368">
    <property type="entry name" value="UPF0175"/>
</dbReference>
<comment type="caution">
    <text evidence="1">The sequence shown here is derived from an EMBL/GenBank/DDBJ whole genome shotgun (WGS) entry which is preliminary data.</text>
</comment>
<proteinExistence type="predicted"/>
<dbReference type="EMBL" id="BAAAZC010000019">
    <property type="protein sequence ID" value="GAA3974030.1"/>
    <property type="molecule type" value="Genomic_DNA"/>
</dbReference>
<dbReference type="RefSeq" id="WP_259087903.1">
    <property type="nucleotide sequence ID" value="NZ_BAAAZC010000019.1"/>
</dbReference>
<organism evidence="1 2">
    <name type="scientific">Mucilaginibacter dorajii</name>
    <dbReference type="NCBI Taxonomy" id="692994"/>
    <lineage>
        <taxon>Bacteria</taxon>
        <taxon>Pseudomonadati</taxon>
        <taxon>Bacteroidota</taxon>
        <taxon>Sphingobacteriia</taxon>
        <taxon>Sphingobacteriales</taxon>
        <taxon>Sphingobacteriaceae</taxon>
        <taxon>Mucilaginibacter</taxon>
    </lineage>
</organism>
<evidence type="ECO:0000313" key="2">
    <source>
        <dbReference type="Proteomes" id="UP001500742"/>
    </source>
</evidence>
<keyword evidence="2" id="KW-1185">Reference proteome</keyword>
<dbReference type="Proteomes" id="UP001500742">
    <property type="component" value="Unassembled WGS sequence"/>
</dbReference>
<evidence type="ECO:0000313" key="1">
    <source>
        <dbReference type="EMBL" id="GAA3974030.1"/>
    </source>
</evidence>